<feature type="non-terminal residue" evidence="2">
    <location>
        <position position="238"/>
    </location>
</feature>
<dbReference type="SMART" id="SM01007">
    <property type="entry name" value="Aldolase_II"/>
    <property type="match status" value="1"/>
</dbReference>
<dbReference type="AlphaFoldDB" id="A0A382NR33"/>
<name>A0A382NR33_9ZZZZ</name>
<dbReference type="InterPro" id="IPR036409">
    <property type="entry name" value="Aldolase_II/adducin_N_sf"/>
</dbReference>
<protein>
    <recommendedName>
        <fullName evidence="1">Class II aldolase/adducin N-terminal domain-containing protein</fullName>
    </recommendedName>
</protein>
<dbReference type="EMBL" id="UINC01102204">
    <property type="protein sequence ID" value="SVC63639.1"/>
    <property type="molecule type" value="Genomic_DNA"/>
</dbReference>
<organism evidence="2">
    <name type="scientific">marine metagenome</name>
    <dbReference type="NCBI Taxonomy" id="408172"/>
    <lineage>
        <taxon>unclassified sequences</taxon>
        <taxon>metagenomes</taxon>
        <taxon>ecological metagenomes</taxon>
    </lineage>
</organism>
<gene>
    <name evidence="2" type="ORF">METZ01_LOCUS316493</name>
</gene>
<feature type="domain" description="Class II aldolase/adducin N-terminal" evidence="1">
    <location>
        <begin position="27"/>
        <end position="226"/>
    </location>
</feature>
<dbReference type="SUPFAM" id="SSF53639">
    <property type="entry name" value="AraD/HMP-PK domain-like"/>
    <property type="match status" value="1"/>
</dbReference>
<reference evidence="2" key="1">
    <citation type="submission" date="2018-05" db="EMBL/GenBank/DDBJ databases">
        <authorList>
            <person name="Lanie J.A."/>
            <person name="Ng W.-L."/>
            <person name="Kazmierczak K.M."/>
            <person name="Andrzejewski T.M."/>
            <person name="Davidsen T.M."/>
            <person name="Wayne K.J."/>
            <person name="Tettelin H."/>
            <person name="Glass J.I."/>
            <person name="Rusch D."/>
            <person name="Podicherti R."/>
            <person name="Tsui H.-C.T."/>
            <person name="Winkler M.E."/>
        </authorList>
    </citation>
    <scope>NUCLEOTIDE SEQUENCE</scope>
</reference>
<evidence type="ECO:0000259" key="1">
    <source>
        <dbReference type="SMART" id="SM01007"/>
    </source>
</evidence>
<dbReference type="Gene3D" id="3.40.225.10">
    <property type="entry name" value="Class II aldolase/adducin N-terminal domain"/>
    <property type="match status" value="1"/>
</dbReference>
<sequence>MENLWSESAAERVLQQYSERWGEDLALRTYSARLLGSQSALVLHGGGNTSVKCTKKNIFGEAQEVLFVKASGCDLASVFPGEHVGVRADELRRLLLLDNLNDKQLATELRRELLRCEDPLPSIETLVHAVISDRFVDHTHADAILILSNQPGGEDLVREALGEDTPIVPYVVPGFELAKTVMKAREQHPEATGMIWMRHGVITWGSTARESYTRMIDLVSRAETFIEERATHELIPES</sequence>
<dbReference type="InterPro" id="IPR001303">
    <property type="entry name" value="Aldolase_II/adducin_N"/>
</dbReference>
<dbReference type="Pfam" id="PF00596">
    <property type="entry name" value="Aldolase_II"/>
    <property type="match status" value="1"/>
</dbReference>
<accession>A0A382NR33</accession>
<proteinExistence type="predicted"/>
<evidence type="ECO:0000313" key="2">
    <source>
        <dbReference type="EMBL" id="SVC63639.1"/>
    </source>
</evidence>